<evidence type="ECO:0000313" key="1">
    <source>
        <dbReference type="EMBL" id="SFK54728.1"/>
    </source>
</evidence>
<dbReference type="AlphaFoldDB" id="A0A1I4AE99"/>
<dbReference type="Proteomes" id="UP000198851">
    <property type="component" value="Unassembled WGS sequence"/>
</dbReference>
<dbReference type="Gene3D" id="1.25.40.290">
    <property type="entry name" value="ARM repeat domains"/>
    <property type="match status" value="1"/>
</dbReference>
<name>A0A1I4AE99_9RHOB</name>
<dbReference type="RefSeq" id="WP_244503495.1">
    <property type="nucleotide sequence ID" value="NZ_FOSZ01000001.1"/>
</dbReference>
<keyword evidence="2" id="KW-1185">Reference proteome</keyword>
<dbReference type="SUPFAM" id="SSF48371">
    <property type="entry name" value="ARM repeat"/>
    <property type="match status" value="1"/>
</dbReference>
<dbReference type="InterPro" id="IPR016024">
    <property type="entry name" value="ARM-type_fold"/>
</dbReference>
<evidence type="ECO:0000313" key="2">
    <source>
        <dbReference type="Proteomes" id="UP000198851"/>
    </source>
</evidence>
<dbReference type="InterPro" id="IPR014825">
    <property type="entry name" value="DNA_alkylation"/>
</dbReference>
<protein>
    <submittedName>
        <fullName evidence="1">3-methyladenine DNA glycosylase AlkC</fullName>
    </submittedName>
</protein>
<organism evidence="1 2">
    <name type="scientific">Shimia haliotis</name>
    <dbReference type="NCBI Taxonomy" id="1280847"/>
    <lineage>
        <taxon>Bacteria</taxon>
        <taxon>Pseudomonadati</taxon>
        <taxon>Pseudomonadota</taxon>
        <taxon>Alphaproteobacteria</taxon>
        <taxon>Rhodobacterales</taxon>
        <taxon>Roseobacteraceae</taxon>
    </lineage>
</organism>
<proteinExistence type="predicted"/>
<dbReference type="Pfam" id="PF08713">
    <property type="entry name" value="DNA_alkylation"/>
    <property type="match status" value="1"/>
</dbReference>
<accession>A0A1I4AE99</accession>
<dbReference type="EMBL" id="FOSZ01000001">
    <property type="protein sequence ID" value="SFK54728.1"/>
    <property type="molecule type" value="Genomic_DNA"/>
</dbReference>
<gene>
    <name evidence="1" type="ORF">SAMN04488036_101332</name>
</gene>
<sequence>MARGVGVSQGFSLKDQLFNAESLRDLAEEYGRGIDGFDADEFHTDVVAGLQGRELMERLEWIADCVQARLSDHFPTMADQLESAMPPPLDPTLADDDFGRFIHAVPGILAVRHGLEDHRERSLNLLYEATQRFSMEFYIRPFLNRWPEETFQRLHQWAEDENYHVRRLVSEGTRPKLPWAKKVDIDLLSPLPLLDKLYGDPTRYVTRSVANHLNDISKTEPDVVTDRLKRWQAKAQQAPKELGWMTRHALRTAVKSGHEGALALLGFHADAPVTLSQLTIKSDQVAIGGALEFELALATQSEADVAVMVDYEMRFFRPNGRGGKKIFKLKQSVVPAGGQLVLQKRHLLKGNATTFKLHPGPHSLAVQINGRQLGEISFDVISPS</sequence>
<dbReference type="STRING" id="1280847.SAMN04488036_101332"/>
<reference evidence="2" key="1">
    <citation type="submission" date="2016-10" db="EMBL/GenBank/DDBJ databases">
        <authorList>
            <person name="Varghese N."/>
            <person name="Submissions S."/>
        </authorList>
    </citation>
    <scope>NUCLEOTIDE SEQUENCE [LARGE SCALE GENOMIC DNA]</scope>
    <source>
        <strain evidence="2">DSM 28453</strain>
    </source>
</reference>